<evidence type="ECO:0000259" key="1">
    <source>
        <dbReference type="Pfam" id="PF16087"/>
    </source>
</evidence>
<dbReference type="Proteomes" id="UP000499080">
    <property type="component" value="Unassembled WGS sequence"/>
</dbReference>
<keyword evidence="3" id="KW-1185">Reference proteome</keyword>
<feature type="domain" description="DUF4817" evidence="1">
    <location>
        <begin position="19"/>
        <end position="72"/>
    </location>
</feature>
<comment type="caution">
    <text evidence="2">The sequence shown here is derived from an EMBL/GenBank/DDBJ whole genome shotgun (WGS) entry which is preliminary data.</text>
</comment>
<organism evidence="2 3">
    <name type="scientific">Araneus ventricosus</name>
    <name type="common">Orbweaver spider</name>
    <name type="synonym">Epeira ventricosa</name>
    <dbReference type="NCBI Taxonomy" id="182803"/>
    <lineage>
        <taxon>Eukaryota</taxon>
        <taxon>Metazoa</taxon>
        <taxon>Ecdysozoa</taxon>
        <taxon>Arthropoda</taxon>
        <taxon>Chelicerata</taxon>
        <taxon>Arachnida</taxon>
        <taxon>Araneae</taxon>
        <taxon>Araneomorphae</taxon>
        <taxon>Entelegynae</taxon>
        <taxon>Araneoidea</taxon>
        <taxon>Araneidae</taxon>
        <taxon>Araneus</taxon>
    </lineage>
</organism>
<evidence type="ECO:0000313" key="3">
    <source>
        <dbReference type="Proteomes" id="UP000499080"/>
    </source>
</evidence>
<dbReference type="EMBL" id="BGPR01022598">
    <property type="protein sequence ID" value="GBN89061.1"/>
    <property type="molecule type" value="Genomic_DNA"/>
</dbReference>
<dbReference type="Pfam" id="PF16087">
    <property type="entry name" value="DUF4817"/>
    <property type="match status" value="1"/>
</dbReference>
<accession>A0A4Y2SMC3</accession>
<proteinExistence type="predicted"/>
<protein>
    <recommendedName>
        <fullName evidence="1">DUF4817 domain-containing protein</fullName>
    </recommendedName>
</protein>
<sequence>MRTLIVVVHFSLKMPKYSVSRRISIFKAYYSSNNNPIAAQWRFLTDYKLTKTGPSVITIKNAIEKFERTGNVDFSTLQLFLQNFALCLRYAIAIDDKHIEHAIN</sequence>
<reference evidence="2 3" key="1">
    <citation type="journal article" date="2019" name="Sci. Rep.">
        <title>Orb-weaving spider Araneus ventricosus genome elucidates the spidroin gene catalogue.</title>
        <authorList>
            <person name="Kono N."/>
            <person name="Nakamura H."/>
            <person name="Ohtoshi R."/>
            <person name="Moran D.A.P."/>
            <person name="Shinohara A."/>
            <person name="Yoshida Y."/>
            <person name="Fujiwara M."/>
            <person name="Mori M."/>
            <person name="Tomita M."/>
            <person name="Arakawa K."/>
        </authorList>
    </citation>
    <scope>NUCLEOTIDE SEQUENCE [LARGE SCALE GENOMIC DNA]</scope>
</reference>
<dbReference type="InterPro" id="IPR032135">
    <property type="entry name" value="DUF4817"/>
</dbReference>
<dbReference type="AlphaFoldDB" id="A0A4Y2SMC3"/>
<evidence type="ECO:0000313" key="2">
    <source>
        <dbReference type="EMBL" id="GBN89061.1"/>
    </source>
</evidence>
<name>A0A4Y2SMC3_ARAVE</name>
<gene>
    <name evidence="2" type="ORF">AVEN_174011_1</name>
</gene>